<dbReference type="PROSITE" id="PS51257">
    <property type="entry name" value="PROKAR_LIPOPROTEIN"/>
    <property type="match status" value="1"/>
</dbReference>
<proteinExistence type="predicted"/>
<evidence type="ECO:0000313" key="4">
    <source>
        <dbReference type="EMBL" id="PYD69482.1"/>
    </source>
</evidence>
<dbReference type="Pfam" id="PF02563">
    <property type="entry name" value="Poly_export"/>
    <property type="match status" value="1"/>
</dbReference>
<dbReference type="InterPro" id="IPR049712">
    <property type="entry name" value="Poly_export"/>
</dbReference>
<dbReference type="InterPro" id="IPR019554">
    <property type="entry name" value="Soluble_ligand-bd"/>
</dbReference>
<gene>
    <name evidence="4" type="ORF">CFR76_09115</name>
</gene>
<dbReference type="Proteomes" id="UP000247371">
    <property type="component" value="Unassembled WGS sequence"/>
</dbReference>
<dbReference type="PANTHER" id="PTHR33619">
    <property type="entry name" value="POLYSACCHARIDE EXPORT PROTEIN GFCE-RELATED"/>
    <property type="match status" value="1"/>
</dbReference>
<dbReference type="PANTHER" id="PTHR33619:SF3">
    <property type="entry name" value="POLYSACCHARIDE EXPORT PROTEIN GFCE-RELATED"/>
    <property type="match status" value="1"/>
</dbReference>
<sequence length="238" mass="26334">MSIFHRPVAFCICLLLAGCVQHIPIHPQRAAEFVPWVDEPPVHPLEAGDNLALRYMLNPELNNNSLPIGPDGRISLPLLGPVMAAGQTVEEFDARIRLRYASILRDPQVDVLVNSYGSARVYVGGEVKTQSVIDLKGPTNVLQAVLAAGGVIETGSLERVVLIRHRSDGKPMLRRINLKRYIGYADAKDNVLLQPNDMIYVTKSDIASFDLFIDQYLNKAIPMNRTLNLNTGANGMFY</sequence>
<organism evidence="4 5">
    <name type="scientific">Komagataeibacter swingsii</name>
    <dbReference type="NCBI Taxonomy" id="215220"/>
    <lineage>
        <taxon>Bacteria</taxon>
        <taxon>Pseudomonadati</taxon>
        <taxon>Pseudomonadota</taxon>
        <taxon>Alphaproteobacteria</taxon>
        <taxon>Acetobacterales</taxon>
        <taxon>Acetobacteraceae</taxon>
        <taxon>Komagataeibacter</taxon>
    </lineage>
</organism>
<feature type="domain" description="Polysaccharide export protein N-terminal" evidence="2">
    <location>
        <begin position="45"/>
        <end position="113"/>
    </location>
</feature>
<dbReference type="Pfam" id="PF10531">
    <property type="entry name" value="SLBB"/>
    <property type="match status" value="1"/>
</dbReference>
<keyword evidence="5" id="KW-1185">Reference proteome</keyword>
<dbReference type="Gene3D" id="3.10.560.10">
    <property type="entry name" value="Outer membrane lipoprotein wza domain like"/>
    <property type="match status" value="1"/>
</dbReference>
<keyword evidence="1" id="KW-0732">Signal</keyword>
<keyword evidence="4" id="KW-0813">Transport</keyword>
<reference evidence="4 5" key="1">
    <citation type="submission" date="2017-07" db="EMBL/GenBank/DDBJ databases">
        <title>A draft genome sequence of Komagataeibacter swingsii LMG 22125.</title>
        <authorList>
            <person name="Skraban J."/>
            <person name="Cleenwerck I."/>
            <person name="Vandamme P."/>
            <person name="Trcek J."/>
        </authorList>
    </citation>
    <scope>NUCLEOTIDE SEQUENCE [LARGE SCALE GENOMIC DNA]</scope>
    <source>
        <strain evidence="4 5">LMG 22125</strain>
    </source>
</reference>
<feature type="domain" description="Soluble ligand binding" evidence="3">
    <location>
        <begin position="120"/>
        <end position="172"/>
    </location>
</feature>
<comment type="caution">
    <text evidence="4">The sequence shown here is derived from an EMBL/GenBank/DDBJ whole genome shotgun (WGS) entry which is preliminary data.</text>
</comment>
<accession>A0A2V4RPE4</accession>
<evidence type="ECO:0000259" key="2">
    <source>
        <dbReference type="Pfam" id="PF02563"/>
    </source>
</evidence>
<protein>
    <submittedName>
        <fullName evidence="4">Sugar transporter</fullName>
    </submittedName>
</protein>
<keyword evidence="4" id="KW-0762">Sugar transport</keyword>
<dbReference type="GO" id="GO:0015159">
    <property type="term" value="F:polysaccharide transmembrane transporter activity"/>
    <property type="evidence" value="ECO:0007669"/>
    <property type="project" value="InterPro"/>
</dbReference>
<dbReference type="EMBL" id="NKUB01000010">
    <property type="protein sequence ID" value="PYD69482.1"/>
    <property type="molecule type" value="Genomic_DNA"/>
</dbReference>
<dbReference type="InterPro" id="IPR003715">
    <property type="entry name" value="Poly_export_N"/>
</dbReference>
<dbReference type="AlphaFoldDB" id="A0A2V4RPE4"/>
<evidence type="ECO:0000313" key="5">
    <source>
        <dbReference type="Proteomes" id="UP000247371"/>
    </source>
</evidence>
<evidence type="ECO:0000259" key="3">
    <source>
        <dbReference type="Pfam" id="PF10531"/>
    </source>
</evidence>
<evidence type="ECO:0000256" key="1">
    <source>
        <dbReference type="ARBA" id="ARBA00022729"/>
    </source>
</evidence>
<name>A0A2V4RPE4_9PROT</name>